<reference evidence="4" key="1">
    <citation type="submission" date="2023-07" db="EMBL/GenBank/DDBJ databases">
        <authorList>
            <person name="Yue Y."/>
        </authorList>
    </citation>
    <scope>NUCLEOTIDE SEQUENCE [LARGE SCALE GENOMIC DNA]</scope>
    <source>
        <strain evidence="4">2Y89</strain>
    </source>
</reference>
<organism evidence="3 4">
    <name type="scientific">Winogradskyella vincentii</name>
    <dbReference type="NCBI Taxonomy" id="2877122"/>
    <lineage>
        <taxon>Bacteria</taxon>
        <taxon>Pseudomonadati</taxon>
        <taxon>Bacteroidota</taxon>
        <taxon>Flavobacteriia</taxon>
        <taxon>Flavobacteriales</taxon>
        <taxon>Flavobacteriaceae</taxon>
        <taxon>Winogradskyella</taxon>
    </lineage>
</organism>
<keyword evidence="1" id="KW-1133">Transmembrane helix</keyword>
<evidence type="ECO:0000256" key="1">
    <source>
        <dbReference type="SAM" id="Phobius"/>
    </source>
</evidence>
<dbReference type="RefSeq" id="WP_224478440.1">
    <property type="nucleotide sequence ID" value="NZ_JAIUJS010000004.1"/>
</dbReference>
<dbReference type="Proteomes" id="UP001198402">
    <property type="component" value="Unassembled WGS sequence"/>
</dbReference>
<keyword evidence="4" id="KW-1185">Reference proteome</keyword>
<sequence>MTEFNEQESLIRAKKKVKQIQIFYLHLVGYLVVVSLILYNFYIMDDGPHKKAVTWVNTSTLVGWTIFIIIHWWRTFKGRFLFKKEWEDRKIEEYLNKNTEEETTMWE</sequence>
<feature type="transmembrane region" description="Helical" evidence="1">
    <location>
        <begin position="22"/>
        <end position="42"/>
    </location>
</feature>
<accession>A0ABS7Y2K1</accession>
<dbReference type="InterPro" id="IPR025698">
    <property type="entry name" value="2TM_dom"/>
</dbReference>
<name>A0ABS7Y2K1_9FLAO</name>
<feature type="domain" description="2TM" evidence="2">
    <location>
        <begin position="12"/>
        <end position="95"/>
    </location>
</feature>
<gene>
    <name evidence="3" type="ORF">LBV24_09660</name>
</gene>
<keyword evidence="1" id="KW-0812">Transmembrane</keyword>
<proteinExistence type="predicted"/>
<dbReference type="EMBL" id="JAIUJS010000004">
    <property type="protein sequence ID" value="MCA0153480.1"/>
    <property type="molecule type" value="Genomic_DNA"/>
</dbReference>
<dbReference type="Pfam" id="PF13239">
    <property type="entry name" value="2TM"/>
    <property type="match status" value="1"/>
</dbReference>
<protein>
    <submittedName>
        <fullName evidence="3">2TM domain-containing protein</fullName>
    </submittedName>
</protein>
<keyword evidence="1" id="KW-0472">Membrane</keyword>
<evidence type="ECO:0000313" key="3">
    <source>
        <dbReference type="EMBL" id="MCA0153480.1"/>
    </source>
</evidence>
<feature type="transmembrane region" description="Helical" evidence="1">
    <location>
        <begin position="54"/>
        <end position="73"/>
    </location>
</feature>
<evidence type="ECO:0000313" key="4">
    <source>
        <dbReference type="Proteomes" id="UP001198402"/>
    </source>
</evidence>
<comment type="caution">
    <text evidence="3">The sequence shown here is derived from an EMBL/GenBank/DDBJ whole genome shotgun (WGS) entry which is preliminary data.</text>
</comment>
<evidence type="ECO:0000259" key="2">
    <source>
        <dbReference type="Pfam" id="PF13239"/>
    </source>
</evidence>